<dbReference type="Proteomes" id="UP000321548">
    <property type="component" value="Unassembled WGS sequence"/>
</dbReference>
<dbReference type="InterPro" id="IPR009956">
    <property type="entry name" value="Post-segregation_anti-tox_CcdA"/>
</dbReference>
<keyword evidence="3" id="KW-1185">Reference proteome</keyword>
<protein>
    <submittedName>
        <fullName evidence="2">Plasmid maintenance protein CcdB</fullName>
    </submittedName>
</protein>
<dbReference type="EMBL" id="VDUY01000003">
    <property type="protein sequence ID" value="TXL65984.1"/>
    <property type="molecule type" value="Genomic_DNA"/>
</dbReference>
<proteinExistence type="predicted"/>
<name>A0A5C8NYB7_9BURK</name>
<evidence type="ECO:0000313" key="3">
    <source>
        <dbReference type="Proteomes" id="UP000321548"/>
    </source>
</evidence>
<dbReference type="AlphaFoldDB" id="A0A5C8NYB7"/>
<keyword evidence="1" id="KW-1277">Toxin-antitoxin system</keyword>
<organism evidence="2 3">
    <name type="scientific">Zeimonas arvi</name>
    <dbReference type="NCBI Taxonomy" id="2498847"/>
    <lineage>
        <taxon>Bacteria</taxon>
        <taxon>Pseudomonadati</taxon>
        <taxon>Pseudomonadota</taxon>
        <taxon>Betaproteobacteria</taxon>
        <taxon>Burkholderiales</taxon>
        <taxon>Burkholderiaceae</taxon>
        <taxon>Zeimonas</taxon>
    </lineage>
</organism>
<dbReference type="RefSeq" id="WP_147703898.1">
    <property type="nucleotide sequence ID" value="NZ_VDUY01000003.1"/>
</dbReference>
<evidence type="ECO:0000313" key="2">
    <source>
        <dbReference type="EMBL" id="TXL65984.1"/>
    </source>
</evidence>
<dbReference type="OrthoDB" id="8909054at2"/>
<comment type="caution">
    <text evidence="2">The sequence shown here is derived from an EMBL/GenBank/DDBJ whole genome shotgun (WGS) entry which is preliminary data.</text>
</comment>
<accession>A0A5C8NYB7</accession>
<gene>
    <name evidence="2" type="ORF">FHP08_07855</name>
</gene>
<reference evidence="2 3" key="1">
    <citation type="submission" date="2019-06" db="EMBL/GenBank/DDBJ databases">
        <title>Quisquiliibacterium sp. nov., isolated from a maize field.</title>
        <authorList>
            <person name="Lin S.-Y."/>
            <person name="Tsai C.-F."/>
            <person name="Young C.-C."/>
        </authorList>
    </citation>
    <scope>NUCLEOTIDE SEQUENCE [LARGE SCALE GENOMIC DNA]</scope>
    <source>
        <strain evidence="2 3">CC-CFT501</strain>
    </source>
</reference>
<sequence>MNVIREARSDTARKRPVNLSLNEDLVDQARAFTDNLSAVVEDLLRRYVSERNEALRTRIQEADRLASMWNAFNERNGSFADEHSTL</sequence>
<dbReference type="Pfam" id="PF07362">
    <property type="entry name" value="CcdA"/>
    <property type="match status" value="1"/>
</dbReference>
<evidence type="ECO:0000256" key="1">
    <source>
        <dbReference type="ARBA" id="ARBA00022649"/>
    </source>
</evidence>